<reference evidence="6 7" key="1">
    <citation type="submission" date="2021-01" db="EMBL/GenBank/DDBJ databases">
        <title>Whole genome shotgun sequence of Microbispora siamensis NBRC 104113.</title>
        <authorList>
            <person name="Komaki H."/>
            <person name="Tamura T."/>
        </authorList>
    </citation>
    <scope>NUCLEOTIDE SEQUENCE [LARGE SCALE GENOMIC DNA]</scope>
    <source>
        <strain evidence="6 7">NBRC 104113</strain>
    </source>
</reference>
<evidence type="ECO:0000256" key="4">
    <source>
        <dbReference type="ARBA" id="ARBA00023136"/>
    </source>
</evidence>
<dbReference type="Pfam" id="PF13564">
    <property type="entry name" value="DoxX_2"/>
    <property type="match status" value="1"/>
</dbReference>
<evidence type="ECO:0000256" key="3">
    <source>
        <dbReference type="ARBA" id="ARBA00022989"/>
    </source>
</evidence>
<evidence type="ECO:0000313" key="7">
    <source>
        <dbReference type="Proteomes" id="UP000660454"/>
    </source>
</evidence>
<evidence type="ECO:0000313" key="6">
    <source>
        <dbReference type="EMBL" id="GIH63688.1"/>
    </source>
</evidence>
<feature type="transmembrane region" description="Helical" evidence="5">
    <location>
        <begin position="107"/>
        <end position="125"/>
    </location>
</feature>
<name>A0ABQ4GQK0_9ACTN</name>
<evidence type="ECO:0000256" key="5">
    <source>
        <dbReference type="SAM" id="Phobius"/>
    </source>
</evidence>
<dbReference type="Proteomes" id="UP000660454">
    <property type="component" value="Unassembled WGS sequence"/>
</dbReference>
<feature type="transmembrane region" description="Helical" evidence="5">
    <location>
        <begin position="83"/>
        <end position="101"/>
    </location>
</feature>
<evidence type="ECO:0008006" key="8">
    <source>
        <dbReference type="Google" id="ProtNLM"/>
    </source>
</evidence>
<proteinExistence type="predicted"/>
<evidence type="ECO:0000256" key="2">
    <source>
        <dbReference type="ARBA" id="ARBA00022692"/>
    </source>
</evidence>
<keyword evidence="4 5" id="KW-0472">Membrane</keyword>
<keyword evidence="2 5" id="KW-0812">Transmembrane</keyword>
<comment type="subcellular location">
    <subcellularLocation>
        <location evidence="1">Membrane</location>
        <topology evidence="1">Multi-pass membrane protein</topology>
    </subcellularLocation>
</comment>
<accession>A0ABQ4GQK0</accession>
<keyword evidence="7" id="KW-1185">Reference proteome</keyword>
<gene>
    <name evidence="6" type="ORF">Msi02_45050</name>
</gene>
<dbReference type="InterPro" id="IPR016944">
    <property type="entry name" value="UCP030066"/>
</dbReference>
<organism evidence="6 7">
    <name type="scientific">Microbispora siamensis</name>
    <dbReference type="NCBI Taxonomy" id="564413"/>
    <lineage>
        <taxon>Bacteria</taxon>
        <taxon>Bacillati</taxon>
        <taxon>Actinomycetota</taxon>
        <taxon>Actinomycetes</taxon>
        <taxon>Streptosporangiales</taxon>
        <taxon>Streptosporangiaceae</taxon>
        <taxon>Microbispora</taxon>
    </lineage>
</organism>
<dbReference type="EMBL" id="BOOF01000027">
    <property type="protein sequence ID" value="GIH63688.1"/>
    <property type="molecule type" value="Genomic_DNA"/>
</dbReference>
<sequence>MEPTSGSTRRSAYVRAAGYWMATAAVTAELAVGGIWDIARIPQVRDLVTHLGYPPYFLVLLGTWKVLGAIALLVPRRALVKEWAYAGAFYTYTGAVFSHLTTGYALGEVWVLAILTALTALSWVLRPPSRRTRRLAVR</sequence>
<comment type="caution">
    <text evidence="6">The sequence shown here is derived from an EMBL/GenBank/DDBJ whole genome shotgun (WGS) entry which is preliminary data.</text>
</comment>
<feature type="transmembrane region" description="Helical" evidence="5">
    <location>
        <begin position="56"/>
        <end position="74"/>
    </location>
</feature>
<protein>
    <recommendedName>
        <fullName evidence="8">DoxX family protein</fullName>
    </recommendedName>
</protein>
<keyword evidence="3 5" id="KW-1133">Transmembrane helix</keyword>
<dbReference type="PIRSF" id="PIRSF030066">
    <property type="entry name" value="UCP030066"/>
    <property type="match status" value="1"/>
</dbReference>
<evidence type="ECO:0000256" key="1">
    <source>
        <dbReference type="ARBA" id="ARBA00004141"/>
    </source>
</evidence>
<dbReference type="InterPro" id="IPR032808">
    <property type="entry name" value="DoxX"/>
</dbReference>
<dbReference type="RefSeq" id="WP_204050082.1">
    <property type="nucleotide sequence ID" value="NZ_BOOF01000027.1"/>
</dbReference>
<feature type="transmembrane region" description="Helical" evidence="5">
    <location>
        <begin position="12"/>
        <end position="36"/>
    </location>
</feature>